<dbReference type="GO" id="GO:0035556">
    <property type="term" value="P:intracellular signal transduction"/>
    <property type="evidence" value="ECO:0007669"/>
    <property type="project" value="InterPro"/>
</dbReference>
<dbReference type="PROSITE" id="PS50225">
    <property type="entry name" value="SOCS"/>
    <property type="match status" value="1"/>
</dbReference>
<dbReference type="FunFam" id="3.30.505.10:FF:000054">
    <property type="entry name" value="Suppressor of cytokine signaling 1"/>
    <property type="match status" value="1"/>
</dbReference>
<name>A0A401RLX3_CHIPU</name>
<dbReference type="PANTHER" id="PTHR10155:SF4">
    <property type="entry name" value="SUPPRESSOR OF CYTOKINE SIGNALING 1"/>
    <property type="match status" value="1"/>
</dbReference>
<dbReference type="InterPro" id="IPR001496">
    <property type="entry name" value="SOCS_box"/>
</dbReference>
<protein>
    <recommendedName>
        <fullName evidence="11">Suppressor of cytokine signaling 1</fullName>
    </recommendedName>
</protein>
<sequence length="215" mass="24676">MVADSNLTARAAKARDRLEPQVLEVAEQDAVEAELQVPEHGHQQAARASPGSKRVETHFRTFRTQSDYEVIKRTCRYLESSGFYWGPMTVEAAHSKLKSEPVGTFLIRDSSQRNYFFSLSVKTAKEPISFRIQFKGGLFSLDGSKESFTCVVQLLEHFTVSPKRFLSKPLRKVRPQPLQELCRKRIIESFGKDNIEQLPLNHVLRDYLQTFPFQV</sequence>
<evidence type="ECO:0000256" key="2">
    <source>
        <dbReference type="ARBA" id="ARBA00022604"/>
    </source>
</evidence>
<dbReference type="SMART" id="SM00969">
    <property type="entry name" value="SOCS_box"/>
    <property type="match status" value="1"/>
</dbReference>
<feature type="domain" description="SOCS box" evidence="8">
    <location>
        <begin position="165"/>
        <end position="214"/>
    </location>
</feature>
<dbReference type="EMBL" id="BEZZ01003202">
    <property type="protein sequence ID" value="GCC19162.1"/>
    <property type="molecule type" value="Genomic_DNA"/>
</dbReference>
<dbReference type="Pfam" id="PF07525">
    <property type="entry name" value="SOCS_box"/>
    <property type="match status" value="1"/>
</dbReference>
<dbReference type="OMA" id="FPTFTCK"/>
<dbReference type="SUPFAM" id="SSF158235">
    <property type="entry name" value="SOCS box-like"/>
    <property type="match status" value="1"/>
</dbReference>
<keyword evidence="2" id="KW-0341">Growth regulation</keyword>
<evidence type="ECO:0000313" key="10">
    <source>
        <dbReference type="Proteomes" id="UP000287033"/>
    </source>
</evidence>
<comment type="pathway">
    <text evidence="1">Protein modification; protein ubiquitination.</text>
</comment>
<dbReference type="UniPathway" id="UPA00143"/>
<reference evidence="9 10" key="1">
    <citation type="journal article" date="2018" name="Nat. Ecol. Evol.">
        <title>Shark genomes provide insights into elasmobranch evolution and the origin of vertebrates.</title>
        <authorList>
            <person name="Hara Y"/>
            <person name="Yamaguchi K"/>
            <person name="Onimaru K"/>
            <person name="Kadota M"/>
            <person name="Koyanagi M"/>
            <person name="Keeley SD"/>
            <person name="Tatsumi K"/>
            <person name="Tanaka K"/>
            <person name="Motone F"/>
            <person name="Kageyama Y"/>
            <person name="Nozu R"/>
            <person name="Adachi N"/>
            <person name="Nishimura O"/>
            <person name="Nakagawa R"/>
            <person name="Tanegashima C"/>
            <person name="Kiyatake I"/>
            <person name="Matsumoto R"/>
            <person name="Murakumo K"/>
            <person name="Nishida K"/>
            <person name="Terakita A"/>
            <person name="Kuratani S"/>
            <person name="Sato K"/>
            <person name="Hyodo S Kuraku.S."/>
        </authorList>
    </citation>
    <scope>NUCLEOTIDE SEQUENCE [LARGE SCALE GENOMIC DNA]</scope>
</reference>
<feature type="domain" description="SH2" evidence="7">
    <location>
        <begin position="83"/>
        <end position="176"/>
    </location>
</feature>
<dbReference type="AlphaFoldDB" id="A0A401RLX3"/>
<proteinExistence type="predicted"/>
<dbReference type="Gene3D" id="1.10.750.20">
    <property type="entry name" value="SOCS box"/>
    <property type="match status" value="1"/>
</dbReference>
<dbReference type="OrthoDB" id="9937362at2759"/>
<dbReference type="Gene3D" id="3.30.505.10">
    <property type="entry name" value="SH2 domain"/>
    <property type="match status" value="1"/>
</dbReference>
<evidence type="ECO:0000256" key="6">
    <source>
        <dbReference type="PROSITE-ProRule" id="PRU00191"/>
    </source>
</evidence>
<dbReference type="SMART" id="SM00253">
    <property type="entry name" value="SOCS"/>
    <property type="match status" value="1"/>
</dbReference>
<keyword evidence="3" id="KW-0734">Signal transduction inhibitor</keyword>
<dbReference type="GO" id="GO:0046935">
    <property type="term" value="F:1-phosphatidylinositol-3-kinase regulator activity"/>
    <property type="evidence" value="ECO:0007669"/>
    <property type="project" value="TreeGrafter"/>
</dbReference>
<evidence type="ECO:0000256" key="1">
    <source>
        <dbReference type="ARBA" id="ARBA00004906"/>
    </source>
</evidence>
<evidence type="ECO:0000256" key="3">
    <source>
        <dbReference type="ARBA" id="ARBA00022700"/>
    </source>
</evidence>
<evidence type="ECO:0000259" key="7">
    <source>
        <dbReference type="PROSITE" id="PS50001"/>
    </source>
</evidence>
<evidence type="ECO:0000313" key="9">
    <source>
        <dbReference type="EMBL" id="GCC19162.1"/>
    </source>
</evidence>
<dbReference type="GO" id="GO:0046854">
    <property type="term" value="P:phosphatidylinositol phosphate biosynthetic process"/>
    <property type="evidence" value="ECO:0007669"/>
    <property type="project" value="TreeGrafter"/>
</dbReference>
<dbReference type="SUPFAM" id="SSF55550">
    <property type="entry name" value="SH2 domain"/>
    <property type="match status" value="1"/>
</dbReference>
<dbReference type="InterPro" id="IPR000980">
    <property type="entry name" value="SH2"/>
</dbReference>
<dbReference type="STRING" id="137246.A0A401RLX3"/>
<keyword evidence="10" id="KW-1185">Reference proteome</keyword>
<evidence type="ECO:0008006" key="11">
    <source>
        <dbReference type="Google" id="ProtNLM"/>
    </source>
</evidence>
<dbReference type="PROSITE" id="PS50001">
    <property type="entry name" value="SH2"/>
    <property type="match status" value="1"/>
</dbReference>
<organism evidence="9 10">
    <name type="scientific">Chiloscyllium punctatum</name>
    <name type="common">Brownbanded bambooshark</name>
    <name type="synonym">Hemiscyllium punctatum</name>
    <dbReference type="NCBI Taxonomy" id="137246"/>
    <lineage>
        <taxon>Eukaryota</taxon>
        <taxon>Metazoa</taxon>
        <taxon>Chordata</taxon>
        <taxon>Craniata</taxon>
        <taxon>Vertebrata</taxon>
        <taxon>Chondrichthyes</taxon>
        <taxon>Elasmobranchii</taxon>
        <taxon>Galeomorphii</taxon>
        <taxon>Galeoidea</taxon>
        <taxon>Orectolobiformes</taxon>
        <taxon>Hemiscylliidae</taxon>
        <taxon>Chiloscyllium</taxon>
    </lineage>
</organism>
<gene>
    <name evidence="9" type="ORF">chiPu_0020986</name>
</gene>
<evidence type="ECO:0000256" key="4">
    <source>
        <dbReference type="ARBA" id="ARBA00022786"/>
    </source>
</evidence>
<dbReference type="Pfam" id="PF00017">
    <property type="entry name" value="SH2"/>
    <property type="match status" value="1"/>
</dbReference>
<dbReference type="GO" id="GO:0016567">
    <property type="term" value="P:protein ubiquitination"/>
    <property type="evidence" value="ECO:0007669"/>
    <property type="project" value="UniProtKB-UniPathway"/>
</dbReference>
<dbReference type="PANTHER" id="PTHR10155">
    <property type="entry name" value="PHOSPHATIDYLINOSITOL 3-KINASE REGULATORY SUBUNIT"/>
    <property type="match status" value="1"/>
</dbReference>
<evidence type="ECO:0000259" key="8">
    <source>
        <dbReference type="PROSITE" id="PS50225"/>
    </source>
</evidence>
<dbReference type="Proteomes" id="UP000287033">
    <property type="component" value="Unassembled WGS sequence"/>
</dbReference>
<keyword evidence="5 6" id="KW-0727">SH2 domain</keyword>
<keyword evidence="4" id="KW-0833">Ubl conjugation pathway</keyword>
<dbReference type="GO" id="GO:0005942">
    <property type="term" value="C:phosphatidylinositol 3-kinase complex"/>
    <property type="evidence" value="ECO:0007669"/>
    <property type="project" value="TreeGrafter"/>
</dbReference>
<dbReference type="SMART" id="SM00252">
    <property type="entry name" value="SH2"/>
    <property type="match status" value="1"/>
</dbReference>
<comment type="caution">
    <text evidence="9">The sequence shown here is derived from an EMBL/GenBank/DDBJ whole genome shotgun (WGS) entry which is preliminary data.</text>
</comment>
<dbReference type="GO" id="GO:0009968">
    <property type="term" value="P:negative regulation of signal transduction"/>
    <property type="evidence" value="ECO:0007669"/>
    <property type="project" value="UniProtKB-KW"/>
</dbReference>
<dbReference type="InterPro" id="IPR036860">
    <property type="entry name" value="SH2_dom_sf"/>
</dbReference>
<evidence type="ECO:0000256" key="5">
    <source>
        <dbReference type="ARBA" id="ARBA00022999"/>
    </source>
</evidence>
<dbReference type="InterPro" id="IPR036036">
    <property type="entry name" value="SOCS_box-like_dom_sf"/>
</dbReference>
<accession>A0A401RLX3</accession>